<evidence type="ECO:0000313" key="9">
    <source>
        <dbReference type="Proteomes" id="UP000318212"/>
    </source>
</evidence>
<evidence type="ECO:0000259" key="7">
    <source>
        <dbReference type="PROSITE" id="PS50059"/>
    </source>
</evidence>
<keyword evidence="9" id="KW-1185">Reference proteome</keyword>
<dbReference type="InterPro" id="IPR001179">
    <property type="entry name" value="PPIase_FKBP_dom"/>
</dbReference>
<dbReference type="EMBL" id="VICE01000054">
    <property type="protein sequence ID" value="TQD47595.1"/>
    <property type="molecule type" value="Genomic_DNA"/>
</dbReference>
<dbReference type="AlphaFoldDB" id="A0A508AKF7"/>
<comment type="catalytic activity">
    <reaction evidence="1 5 6">
        <text>[protein]-peptidylproline (omega=180) = [protein]-peptidylproline (omega=0)</text>
        <dbReference type="Rhea" id="RHEA:16237"/>
        <dbReference type="Rhea" id="RHEA-COMP:10747"/>
        <dbReference type="Rhea" id="RHEA-COMP:10748"/>
        <dbReference type="ChEBI" id="CHEBI:83833"/>
        <dbReference type="ChEBI" id="CHEBI:83834"/>
        <dbReference type="EC" id="5.2.1.8"/>
    </reaction>
</comment>
<evidence type="ECO:0000256" key="6">
    <source>
        <dbReference type="RuleBase" id="RU003915"/>
    </source>
</evidence>
<dbReference type="SUPFAM" id="SSF54534">
    <property type="entry name" value="FKBP-like"/>
    <property type="match status" value="1"/>
</dbReference>
<keyword evidence="3 5" id="KW-0697">Rotamase</keyword>
<dbReference type="GO" id="GO:0003755">
    <property type="term" value="F:peptidyl-prolyl cis-trans isomerase activity"/>
    <property type="evidence" value="ECO:0007669"/>
    <property type="project" value="UniProtKB-UniRule"/>
</dbReference>
<dbReference type="PROSITE" id="PS50059">
    <property type="entry name" value="FKBP_PPIASE"/>
    <property type="match status" value="1"/>
</dbReference>
<dbReference type="RefSeq" id="WP_141517842.1">
    <property type="nucleotide sequence ID" value="NZ_VICE01000054.1"/>
</dbReference>
<keyword evidence="4 5" id="KW-0413">Isomerase</keyword>
<protein>
    <recommendedName>
        <fullName evidence="6">Peptidyl-prolyl cis-trans isomerase</fullName>
        <ecNumber evidence="6">5.2.1.8</ecNumber>
    </recommendedName>
</protein>
<reference evidence="8 9" key="1">
    <citation type="submission" date="2019-06" db="EMBL/GenBank/DDBJ databases">
        <title>Lysobacter alkalisoli sp. nov. isolated from saline soil.</title>
        <authorList>
            <person name="Sun J.-Q."/>
            <person name="Xu L."/>
        </authorList>
    </citation>
    <scope>NUCLEOTIDE SEQUENCE [LARGE SCALE GENOMIC DNA]</scope>
    <source>
        <strain evidence="8 9">JCM 31130</strain>
    </source>
</reference>
<accession>A0A508AKF7</accession>
<dbReference type="OrthoDB" id="9814548at2"/>
<dbReference type="Proteomes" id="UP000318212">
    <property type="component" value="Unassembled WGS sequence"/>
</dbReference>
<sequence>MLRPTVLCACLLLAACHDPGPPPGGQVAALERIELQAGSGDVARPGMEVTVHYTGWNYDERRPGLRGEKFDSSRDRGEPFTFLLGAGRVIRGWDEGVAGMRVGGKRELRIPASLAYGRKGAGGVIPPNGSLVFEVELLDAKPR</sequence>
<evidence type="ECO:0000256" key="1">
    <source>
        <dbReference type="ARBA" id="ARBA00000971"/>
    </source>
</evidence>
<evidence type="ECO:0000256" key="5">
    <source>
        <dbReference type="PROSITE-ProRule" id="PRU00277"/>
    </source>
</evidence>
<dbReference type="PANTHER" id="PTHR43811:SF19">
    <property type="entry name" value="39 KDA FK506-BINDING NUCLEAR PROTEIN"/>
    <property type="match status" value="1"/>
</dbReference>
<dbReference type="PROSITE" id="PS51257">
    <property type="entry name" value="PROKAR_LIPOPROTEIN"/>
    <property type="match status" value="1"/>
</dbReference>
<dbReference type="PANTHER" id="PTHR43811">
    <property type="entry name" value="FKBP-TYPE PEPTIDYL-PROLYL CIS-TRANS ISOMERASE FKPA"/>
    <property type="match status" value="1"/>
</dbReference>
<dbReference type="InterPro" id="IPR046357">
    <property type="entry name" value="PPIase_dom_sf"/>
</dbReference>
<name>A0A508AKF7_9GAMM</name>
<evidence type="ECO:0000256" key="4">
    <source>
        <dbReference type="ARBA" id="ARBA00023235"/>
    </source>
</evidence>
<dbReference type="EC" id="5.2.1.8" evidence="6"/>
<dbReference type="Pfam" id="PF00254">
    <property type="entry name" value="FKBP_C"/>
    <property type="match status" value="1"/>
</dbReference>
<comment type="similarity">
    <text evidence="2 6">Belongs to the FKBP-type PPIase family.</text>
</comment>
<feature type="domain" description="PPIase FKBP-type" evidence="7">
    <location>
        <begin position="46"/>
        <end position="141"/>
    </location>
</feature>
<evidence type="ECO:0000256" key="3">
    <source>
        <dbReference type="ARBA" id="ARBA00023110"/>
    </source>
</evidence>
<organism evidence="8 9">
    <name type="scientific">Marilutibacter aestuarii</name>
    <dbReference type="NCBI Taxonomy" id="1706195"/>
    <lineage>
        <taxon>Bacteria</taxon>
        <taxon>Pseudomonadati</taxon>
        <taxon>Pseudomonadota</taxon>
        <taxon>Gammaproteobacteria</taxon>
        <taxon>Lysobacterales</taxon>
        <taxon>Lysobacteraceae</taxon>
        <taxon>Marilutibacter</taxon>
    </lineage>
</organism>
<gene>
    <name evidence="8" type="ORF">FKV25_05760</name>
</gene>
<evidence type="ECO:0000256" key="2">
    <source>
        <dbReference type="ARBA" id="ARBA00006577"/>
    </source>
</evidence>
<comment type="caution">
    <text evidence="8">The sequence shown here is derived from an EMBL/GenBank/DDBJ whole genome shotgun (WGS) entry which is preliminary data.</text>
</comment>
<evidence type="ECO:0000313" key="8">
    <source>
        <dbReference type="EMBL" id="TQD47595.1"/>
    </source>
</evidence>
<proteinExistence type="inferred from homology"/>
<dbReference type="Gene3D" id="3.10.50.40">
    <property type="match status" value="1"/>
</dbReference>
<dbReference type="FunFam" id="3.10.50.40:FF:000006">
    <property type="entry name" value="Peptidyl-prolyl cis-trans isomerase"/>
    <property type="match status" value="1"/>
</dbReference>